<gene>
    <name evidence="1" type="ORF">BJ878DRAFT_503102</name>
</gene>
<dbReference type="Proteomes" id="UP000887226">
    <property type="component" value="Unassembled WGS sequence"/>
</dbReference>
<protein>
    <submittedName>
        <fullName evidence="1">Uncharacterized protein</fullName>
    </submittedName>
</protein>
<dbReference type="InterPro" id="IPR005197">
    <property type="entry name" value="Glyco_hydro_71"/>
</dbReference>
<evidence type="ECO:0000313" key="2">
    <source>
        <dbReference type="Proteomes" id="UP000887226"/>
    </source>
</evidence>
<dbReference type="EMBL" id="MU253865">
    <property type="protein sequence ID" value="KAG9245098.1"/>
    <property type="molecule type" value="Genomic_DNA"/>
</dbReference>
<dbReference type="GO" id="GO:0051118">
    <property type="term" value="F:glucan endo-1,3-alpha-glucosidase activity"/>
    <property type="evidence" value="ECO:0007669"/>
    <property type="project" value="InterPro"/>
</dbReference>
<organism evidence="1 2">
    <name type="scientific">Calycina marina</name>
    <dbReference type="NCBI Taxonomy" id="1763456"/>
    <lineage>
        <taxon>Eukaryota</taxon>
        <taxon>Fungi</taxon>
        <taxon>Dikarya</taxon>
        <taxon>Ascomycota</taxon>
        <taxon>Pezizomycotina</taxon>
        <taxon>Leotiomycetes</taxon>
        <taxon>Helotiales</taxon>
        <taxon>Pezizellaceae</taxon>
        <taxon>Calycina</taxon>
    </lineage>
</organism>
<sequence>MVGRMTEAQAVAHITQAKALGFDAFAINIISTDLWSTEAVRFLFQAALAITLTHWMG</sequence>
<accession>A0A9P8CFE9</accession>
<name>A0A9P8CFE9_9HELO</name>
<comment type="caution">
    <text evidence="1">The sequence shown here is derived from an EMBL/GenBank/DDBJ whole genome shotgun (WGS) entry which is preliminary data.</text>
</comment>
<reference evidence="1" key="1">
    <citation type="journal article" date="2021" name="IMA Fungus">
        <title>Genomic characterization of three marine fungi, including Emericellopsis atlantica sp. nov. with signatures of a generalist lifestyle and marine biomass degradation.</title>
        <authorList>
            <person name="Hagestad O.C."/>
            <person name="Hou L."/>
            <person name="Andersen J.H."/>
            <person name="Hansen E.H."/>
            <person name="Altermark B."/>
            <person name="Li C."/>
            <person name="Kuhnert E."/>
            <person name="Cox R.J."/>
            <person name="Crous P.W."/>
            <person name="Spatafora J.W."/>
            <person name="Lail K."/>
            <person name="Amirebrahimi M."/>
            <person name="Lipzen A."/>
            <person name="Pangilinan J."/>
            <person name="Andreopoulos W."/>
            <person name="Hayes R.D."/>
            <person name="Ng V."/>
            <person name="Grigoriev I.V."/>
            <person name="Jackson S.A."/>
            <person name="Sutton T.D.S."/>
            <person name="Dobson A.D.W."/>
            <person name="Rama T."/>
        </authorList>
    </citation>
    <scope>NUCLEOTIDE SEQUENCE</scope>
    <source>
        <strain evidence="1">TRa3180A</strain>
    </source>
</reference>
<proteinExistence type="predicted"/>
<dbReference type="Pfam" id="PF03659">
    <property type="entry name" value="Glyco_hydro_71"/>
    <property type="match status" value="1"/>
</dbReference>
<dbReference type="AlphaFoldDB" id="A0A9P8CFE9"/>
<evidence type="ECO:0000313" key="1">
    <source>
        <dbReference type="EMBL" id="KAG9245098.1"/>
    </source>
</evidence>
<dbReference type="OrthoDB" id="3257981at2759"/>
<keyword evidence="2" id="KW-1185">Reference proteome</keyword>